<keyword evidence="3" id="KW-1185">Reference proteome</keyword>
<organism evidence="2 3">
    <name type="scientific">Kutzneria chonburiensis</name>
    <dbReference type="NCBI Taxonomy" id="1483604"/>
    <lineage>
        <taxon>Bacteria</taxon>
        <taxon>Bacillati</taxon>
        <taxon>Actinomycetota</taxon>
        <taxon>Actinomycetes</taxon>
        <taxon>Pseudonocardiales</taxon>
        <taxon>Pseudonocardiaceae</taxon>
        <taxon>Kutzneria</taxon>
    </lineage>
</organism>
<dbReference type="Proteomes" id="UP001589810">
    <property type="component" value="Unassembled WGS sequence"/>
</dbReference>
<dbReference type="InterPro" id="IPR043504">
    <property type="entry name" value="Peptidase_S1_PA_chymotrypsin"/>
</dbReference>
<comment type="caution">
    <text evidence="2">The sequence shown here is derived from an EMBL/GenBank/DDBJ whole genome shotgun (WGS) entry which is preliminary data.</text>
</comment>
<protein>
    <recommendedName>
        <fullName evidence="4">Streptogrisin C</fullName>
    </recommendedName>
</protein>
<gene>
    <name evidence="2" type="ORF">ACFFH7_40895</name>
</gene>
<dbReference type="EMBL" id="JBHLUD010000015">
    <property type="protein sequence ID" value="MFC0547921.1"/>
    <property type="molecule type" value="Genomic_DNA"/>
</dbReference>
<name>A0ABV6N7E0_9PSEU</name>
<proteinExistence type="predicted"/>
<feature type="signal peptide" evidence="1">
    <location>
        <begin position="1"/>
        <end position="24"/>
    </location>
</feature>
<evidence type="ECO:0000313" key="3">
    <source>
        <dbReference type="Proteomes" id="UP001589810"/>
    </source>
</evidence>
<accession>A0ABV6N7E0</accession>
<dbReference type="RefSeq" id="WP_273938235.1">
    <property type="nucleotide sequence ID" value="NZ_CP097263.1"/>
</dbReference>
<evidence type="ECO:0000256" key="1">
    <source>
        <dbReference type="SAM" id="SignalP"/>
    </source>
</evidence>
<reference evidence="2 3" key="1">
    <citation type="submission" date="2024-09" db="EMBL/GenBank/DDBJ databases">
        <authorList>
            <person name="Sun Q."/>
            <person name="Mori K."/>
        </authorList>
    </citation>
    <scope>NUCLEOTIDE SEQUENCE [LARGE SCALE GENOMIC DNA]</scope>
    <source>
        <strain evidence="2 3">TBRC 1432</strain>
    </source>
</reference>
<sequence length="385" mass="40007">MTRLLAILLSCMGILVLTASVAPAAPLVDAAAQQSWALANHVIGMSADEAGHVTAAVSSEAALPATAPFAVRHSSQTAADLDATQAKLIAFHDKHPQYGMGFYYDAAKDATVVSGTVPDSLAGELRATGKVELDTSPADKMTEDIGHAPAEPAGVAACARNNDCGPNHFGGANINNRYGTCTAGFSMRDTDGGTYSVTAGHCGGINTHWNSGQHEYGTTTARPPFPRYDMAKIRCDCGGYAGQIWTSANTTRYVSVAWNPGTGFIHSSGVCVAGGVTVSESCFASIVSTSAVFCPNLDPDLPPSSQCTTNLIQYARTDGAQMTQGGDSGAAIYDLDPHGHGTAEIVGMHVGRHQGVRNGHLFHTGYAERYAAIQAQFRGGINTTP</sequence>
<keyword evidence="1" id="KW-0732">Signal</keyword>
<feature type="chain" id="PRO_5047263189" description="Streptogrisin C" evidence="1">
    <location>
        <begin position="25"/>
        <end position="385"/>
    </location>
</feature>
<evidence type="ECO:0000313" key="2">
    <source>
        <dbReference type="EMBL" id="MFC0547921.1"/>
    </source>
</evidence>
<dbReference type="SUPFAM" id="SSF50494">
    <property type="entry name" value="Trypsin-like serine proteases"/>
    <property type="match status" value="1"/>
</dbReference>
<dbReference type="Gene3D" id="2.40.10.10">
    <property type="entry name" value="Trypsin-like serine proteases"/>
    <property type="match status" value="1"/>
</dbReference>
<evidence type="ECO:0008006" key="4">
    <source>
        <dbReference type="Google" id="ProtNLM"/>
    </source>
</evidence>
<dbReference type="InterPro" id="IPR009003">
    <property type="entry name" value="Peptidase_S1_PA"/>
</dbReference>